<keyword evidence="2 9" id="KW-0732">Signal</keyword>
<keyword evidence="4" id="KW-0325">Glycoprotein</keyword>
<evidence type="ECO:0000256" key="8">
    <source>
        <dbReference type="SAM" id="Phobius"/>
    </source>
</evidence>
<dbReference type="InterPro" id="IPR008979">
    <property type="entry name" value="Galactose-bd-like_sf"/>
</dbReference>
<sequence length="839" mass="93830">MAACRVLYVVLVLAVAASEPSFRIDHESDVFLLDGEPFQYAAGEVLYSRIPRSHWRPLMRLIHDGGLNAIQVYVPWNFHEVRAAGNRHEYDFTGDKDLVHFIEAAGEEGLFVLLRPGPYICAEWDYGGLPSRLLTVPDIRIRSSDKRYMDEVREWFEELLPRVKPLLYVNGGPILMVQIENEYGSYSECDKDYLKTLEDLLRSHLGDDVVLYTTDGPDERMLKCGSTPTSFTTIDFGPSKTNVEELHQLWRRFQPTGPFVNSELYAGWFDHWGEEHHRVDSKDLMKMVKTLWNDYGASISFYMMHGGTNFDAWNGANIRQGVYQPTTTSYDYDAPISEAGRPREKWLLLQEFLVPNERVTPVWRKSGEYGTVTFEQAAHLTDALNASSIRSLKGDTPMTLEAAIEELGLPQTSPPVSLVAYRHTITQGLVKDKTEYVLHLCGLHDRAHVYVDGVMQGIASRQMSAPSHWEKSDQCGGGPDSVAINVTIPTPTTEGVSSPPELLVVVESLGRINYVNWRFVTSEDSNPMLTDLKGITGSVYLDQQPLTGAGSWATSPLPLTLEFLTSSLKYHKPSHQDRQGKVGPLSLFKGSVSLPGKYPRVKGRLPDTFLDMSENGWSKGVAFINGFSLGRYWNEAGPQKRLYVPGSLLHIDDTNELILLDTDGPSCEQPPCSFQVRLISEPIEQDAAGKIKAGEWIPGQQELSLRGAGEGEDQQLVKEQALVGIPLEADDLSADATNVRQADKGGKGWEGFERRGSRAVSYEGRRREKRVKYVSGGGVVREEGDQGGRRQHRRSKMDDIPLGFPAVLGGGVMMIGVVSVLLIFWRQYKSRPIDYKRLA</sequence>
<keyword evidence="8" id="KW-0472">Membrane</keyword>
<organism evidence="12 13">
    <name type="scientific">Vitrella brassicaformis (strain CCMP3155)</name>
    <dbReference type="NCBI Taxonomy" id="1169540"/>
    <lineage>
        <taxon>Eukaryota</taxon>
        <taxon>Sar</taxon>
        <taxon>Alveolata</taxon>
        <taxon>Colpodellida</taxon>
        <taxon>Vitrellaceae</taxon>
        <taxon>Vitrella</taxon>
    </lineage>
</organism>
<evidence type="ECO:0000256" key="4">
    <source>
        <dbReference type="ARBA" id="ARBA00023180"/>
    </source>
</evidence>
<dbReference type="VEuPathDB" id="CryptoDB:Vbra_1048"/>
<dbReference type="PhylomeDB" id="A0A0G4H0J4"/>
<comment type="catalytic activity">
    <reaction evidence="6">
        <text>Hydrolysis of terminal non-reducing beta-D-galactose residues in beta-D-galactosides.</text>
        <dbReference type="EC" id="3.2.1.23"/>
    </reaction>
</comment>
<evidence type="ECO:0000313" key="13">
    <source>
        <dbReference type="Proteomes" id="UP000041254"/>
    </source>
</evidence>
<dbReference type="AlphaFoldDB" id="A0A0G4H0J4"/>
<evidence type="ECO:0000256" key="5">
    <source>
        <dbReference type="ARBA" id="ARBA00023295"/>
    </source>
</evidence>
<proteinExistence type="inferred from homology"/>
<dbReference type="Gene3D" id="2.60.120.260">
    <property type="entry name" value="Galactose-binding domain-like"/>
    <property type="match status" value="2"/>
</dbReference>
<keyword evidence="3 6" id="KW-0378">Hydrolase</keyword>
<dbReference type="Pfam" id="PF01301">
    <property type="entry name" value="Glyco_hydro_35"/>
    <property type="match status" value="1"/>
</dbReference>
<name>A0A0G4H0J4_VITBC</name>
<keyword evidence="8" id="KW-1133">Transmembrane helix</keyword>
<dbReference type="InterPro" id="IPR001944">
    <property type="entry name" value="Glycoside_Hdrlase_35"/>
</dbReference>
<keyword evidence="13" id="KW-1185">Reference proteome</keyword>
<dbReference type="InterPro" id="IPR031330">
    <property type="entry name" value="Gly_Hdrlase_35_cat"/>
</dbReference>
<dbReference type="FunFam" id="3.20.20.80:FF:000017">
    <property type="entry name" value="Beta-galactosidase"/>
    <property type="match status" value="1"/>
</dbReference>
<dbReference type="SUPFAM" id="SSF49785">
    <property type="entry name" value="Galactose-binding domain-like"/>
    <property type="match status" value="1"/>
</dbReference>
<dbReference type="PROSITE" id="PS01182">
    <property type="entry name" value="GLYCOSYL_HYDROL_F35"/>
    <property type="match status" value="1"/>
</dbReference>
<protein>
    <recommendedName>
        <fullName evidence="6">Beta-galactosidase</fullName>
        <ecNumber evidence="6">3.2.1.23</ecNumber>
    </recommendedName>
</protein>
<dbReference type="EMBL" id="CDMY01000928">
    <property type="protein sequence ID" value="CEM37061.1"/>
    <property type="molecule type" value="Genomic_DNA"/>
</dbReference>
<gene>
    <name evidence="12" type="ORF">Vbra_1048</name>
</gene>
<dbReference type="OrthoDB" id="422052at2759"/>
<dbReference type="Gene3D" id="3.20.20.80">
    <property type="entry name" value="Glycosidases"/>
    <property type="match status" value="1"/>
</dbReference>
<evidence type="ECO:0000256" key="2">
    <source>
        <dbReference type="ARBA" id="ARBA00022729"/>
    </source>
</evidence>
<dbReference type="InterPro" id="IPR017853">
    <property type="entry name" value="GH"/>
</dbReference>
<reference evidence="12 13" key="1">
    <citation type="submission" date="2014-11" db="EMBL/GenBank/DDBJ databases">
        <authorList>
            <person name="Zhu J."/>
            <person name="Qi W."/>
            <person name="Song R."/>
        </authorList>
    </citation>
    <scope>NUCLEOTIDE SEQUENCE [LARGE SCALE GENOMIC DNA]</scope>
</reference>
<feature type="chain" id="PRO_5005190930" description="Beta-galactosidase" evidence="9">
    <location>
        <begin position="19"/>
        <end position="839"/>
    </location>
</feature>
<keyword evidence="8" id="KW-0812">Transmembrane</keyword>
<dbReference type="OMA" id="FWNIHEQ"/>
<evidence type="ECO:0000256" key="1">
    <source>
        <dbReference type="ARBA" id="ARBA00009809"/>
    </source>
</evidence>
<dbReference type="PRINTS" id="PR00742">
    <property type="entry name" value="GLHYDRLASE35"/>
</dbReference>
<evidence type="ECO:0000256" key="6">
    <source>
        <dbReference type="RuleBase" id="RU000675"/>
    </source>
</evidence>
<dbReference type="GO" id="GO:0005975">
    <property type="term" value="P:carbohydrate metabolic process"/>
    <property type="evidence" value="ECO:0007669"/>
    <property type="project" value="InterPro"/>
</dbReference>
<feature type="transmembrane region" description="Helical" evidence="8">
    <location>
        <begin position="802"/>
        <end position="825"/>
    </location>
</feature>
<evidence type="ECO:0000256" key="9">
    <source>
        <dbReference type="SAM" id="SignalP"/>
    </source>
</evidence>
<feature type="signal peptide" evidence="9">
    <location>
        <begin position="1"/>
        <end position="18"/>
    </location>
</feature>
<evidence type="ECO:0000259" key="11">
    <source>
        <dbReference type="Pfam" id="PF21467"/>
    </source>
</evidence>
<dbReference type="STRING" id="1169540.A0A0G4H0J4"/>
<dbReference type="InterPro" id="IPR048913">
    <property type="entry name" value="BetaGal_gal-bd"/>
</dbReference>
<dbReference type="Proteomes" id="UP000041254">
    <property type="component" value="Unassembled WGS sequence"/>
</dbReference>
<accession>A0A0G4H0J4</accession>
<evidence type="ECO:0000259" key="10">
    <source>
        <dbReference type="Pfam" id="PF01301"/>
    </source>
</evidence>
<dbReference type="InterPro" id="IPR019801">
    <property type="entry name" value="Glyco_hydro_35_CS"/>
</dbReference>
<evidence type="ECO:0000256" key="7">
    <source>
        <dbReference type="RuleBase" id="RU003679"/>
    </source>
</evidence>
<feature type="domain" description="Beta-galactosidase galactose-binding" evidence="11">
    <location>
        <begin position="587"/>
        <end position="650"/>
    </location>
</feature>
<evidence type="ECO:0000256" key="3">
    <source>
        <dbReference type="ARBA" id="ARBA00022801"/>
    </source>
</evidence>
<evidence type="ECO:0000313" key="12">
    <source>
        <dbReference type="EMBL" id="CEM37061.1"/>
    </source>
</evidence>
<dbReference type="SUPFAM" id="SSF51445">
    <property type="entry name" value="(Trans)glycosidases"/>
    <property type="match status" value="1"/>
</dbReference>
<keyword evidence="5 6" id="KW-0326">Glycosidase</keyword>
<comment type="similarity">
    <text evidence="1 7">Belongs to the glycosyl hydrolase 35 family.</text>
</comment>
<feature type="domain" description="Glycoside hydrolase 35 catalytic" evidence="10">
    <location>
        <begin position="31"/>
        <end position="352"/>
    </location>
</feature>
<dbReference type="Pfam" id="PF21467">
    <property type="entry name" value="BetaGal_gal-bd"/>
    <property type="match status" value="1"/>
</dbReference>
<dbReference type="InParanoid" id="A0A0G4H0J4"/>
<dbReference type="EC" id="3.2.1.23" evidence="6"/>
<dbReference type="PANTHER" id="PTHR23421">
    <property type="entry name" value="BETA-GALACTOSIDASE RELATED"/>
    <property type="match status" value="1"/>
</dbReference>
<dbReference type="GO" id="GO:0004565">
    <property type="term" value="F:beta-galactosidase activity"/>
    <property type="evidence" value="ECO:0007669"/>
    <property type="project" value="UniProtKB-EC"/>
</dbReference>